<dbReference type="InterPro" id="IPR010994">
    <property type="entry name" value="RuvA_2-like"/>
</dbReference>
<feature type="domain" description="Helix-hairpin-helix DNA-binding motif class 1" evidence="10">
    <location>
        <begin position="218"/>
        <end position="237"/>
    </location>
</feature>
<dbReference type="Gene3D" id="6.20.10.30">
    <property type="match status" value="1"/>
</dbReference>
<keyword evidence="5" id="KW-0227">DNA damage</keyword>
<evidence type="ECO:0000256" key="2">
    <source>
        <dbReference type="ARBA" id="ARBA00022598"/>
    </source>
</evidence>
<evidence type="ECO:0000313" key="11">
    <source>
        <dbReference type="EMBL" id="GAH88448.1"/>
    </source>
</evidence>
<reference evidence="11" key="1">
    <citation type="journal article" date="2014" name="Front. Microbiol.">
        <title>High frequency of phylogenetically diverse reductive dehalogenase-homologous genes in deep subseafloor sedimentary metagenomes.</title>
        <authorList>
            <person name="Kawai M."/>
            <person name="Futagami T."/>
            <person name="Toyoda A."/>
            <person name="Takaki Y."/>
            <person name="Nishi S."/>
            <person name="Hori S."/>
            <person name="Arai W."/>
            <person name="Tsubouchi T."/>
            <person name="Morono Y."/>
            <person name="Uchiyama I."/>
            <person name="Ito T."/>
            <person name="Fujiyama A."/>
            <person name="Inagaki F."/>
            <person name="Takami H."/>
        </authorList>
    </citation>
    <scope>NUCLEOTIDE SEQUENCE</scope>
    <source>
        <strain evidence="11">Expedition CK06-06</strain>
    </source>
</reference>
<dbReference type="GO" id="GO:0006260">
    <property type="term" value="P:DNA replication"/>
    <property type="evidence" value="ECO:0007669"/>
    <property type="project" value="UniProtKB-KW"/>
</dbReference>
<keyword evidence="4" id="KW-0479">Metal-binding</keyword>
<dbReference type="AlphaFoldDB" id="X1L2R4"/>
<accession>X1L2R4</accession>
<evidence type="ECO:0000256" key="6">
    <source>
        <dbReference type="ARBA" id="ARBA00022833"/>
    </source>
</evidence>
<dbReference type="GO" id="GO:0046872">
    <property type="term" value="F:metal ion binding"/>
    <property type="evidence" value="ECO:0007669"/>
    <property type="project" value="UniProtKB-KW"/>
</dbReference>
<dbReference type="Pfam" id="PF03119">
    <property type="entry name" value="DNA_ligase_ZBD"/>
    <property type="match status" value="1"/>
</dbReference>
<dbReference type="EMBL" id="BARU01037503">
    <property type="protein sequence ID" value="GAH88448.1"/>
    <property type="molecule type" value="Genomic_DNA"/>
</dbReference>
<feature type="domain" description="Helix-hairpin-helix DNA-binding motif class 1" evidence="10">
    <location>
        <begin position="123"/>
        <end position="142"/>
    </location>
</feature>
<protein>
    <recommendedName>
        <fullName evidence="10">Helix-hairpin-helix DNA-binding motif class 1 domain-containing protein</fullName>
    </recommendedName>
</protein>
<name>X1L2R4_9ZZZZ</name>
<evidence type="ECO:0000256" key="9">
    <source>
        <dbReference type="SAM" id="Coils"/>
    </source>
</evidence>
<evidence type="ECO:0000256" key="4">
    <source>
        <dbReference type="ARBA" id="ARBA00022723"/>
    </source>
</evidence>
<feature type="non-terminal residue" evidence="11">
    <location>
        <position position="1"/>
    </location>
</feature>
<comment type="caution">
    <text evidence="11">The sequence shown here is derived from an EMBL/GenBank/DDBJ whole genome shotgun (WGS) entry which is preliminary data.</text>
</comment>
<dbReference type="InterPro" id="IPR003583">
    <property type="entry name" value="Hlx-hairpin-Hlx_DNA-bd_motif"/>
</dbReference>
<dbReference type="InterPro" id="IPR041663">
    <property type="entry name" value="DisA/LigA_HHH"/>
</dbReference>
<keyword evidence="8" id="KW-0234">DNA repair</keyword>
<gene>
    <name evidence="11" type="ORF">S03H2_58427</name>
</gene>
<feature type="non-terminal residue" evidence="11">
    <location>
        <position position="248"/>
    </location>
</feature>
<evidence type="ECO:0000256" key="5">
    <source>
        <dbReference type="ARBA" id="ARBA00022763"/>
    </source>
</evidence>
<feature type="domain" description="Helix-hairpin-helix DNA-binding motif class 1" evidence="10">
    <location>
        <begin position="55"/>
        <end position="74"/>
    </location>
</feature>
<dbReference type="Pfam" id="PF12826">
    <property type="entry name" value="HHH_2"/>
    <property type="match status" value="2"/>
</dbReference>
<dbReference type="GO" id="GO:0006281">
    <property type="term" value="P:DNA repair"/>
    <property type="evidence" value="ECO:0007669"/>
    <property type="project" value="UniProtKB-KW"/>
</dbReference>
<organism evidence="11">
    <name type="scientific">marine sediment metagenome</name>
    <dbReference type="NCBI Taxonomy" id="412755"/>
    <lineage>
        <taxon>unclassified sequences</taxon>
        <taxon>metagenomes</taxon>
        <taxon>ecological metagenomes</taxon>
    </lineage>
</organism>
<dbReference type="FunFam" id="1.10.150.20:FF:000007">
    <property type="entry name" value="DNA ligase"/>
    <property type="match status" value="1"/>
</dbReference>
<evidence type="ECO:0000259" key="10">
    <source>
        <dbReference type="SMART" id="SM00278"/>
    </source>
</evidence>
<feature type="domain" description="Helix-hairpin-helix DNA-binding motif class 1" evidence="10">
    <location>
        <begin position="91"/>
        <end position="110"/>
    </location>
</feature>
<evidence type="ECO:0000256" key="1">
    <source>
        <dbReference type="ARBA" id="ARBA00004067"/>
    </source>
</evidence>
<keyword evidence="7" id="KW-0520">NAD</keyword>
<dbReference type="Gene3D" id="1.10.150.20">
    <property type="entry name" value="5' to 3' exonuclease, C-terminal subdomain"/>
    <property type="match status" value="2"/>
</dbReference>
<feature type="coiled-coil region" evidence="9">
    <location>
        <begin position="149"/>
        <end position="201"/>
    </location>
</feature>
<proteinExistence type="predicted"/>
<evidence type="ECO:0000256" key="7">
    <source>
        <dbReference type="ARBA" id="ARBA00023027"/>
    </source>
</evidence>
<keyword evidence="2" id="KW-0436">Ligase</keyword>
<dbReference type="GO" id="GO:0003677">
    <property type="term" value="F:DNA binding"/>
    <property type="evidence" value="ECO:0007669"/>
    <property type="project" value="InterPro"/>
</dbReference>
<keyword evidence="3" id="KW-0235">DNA replication</keyword>
<dbReference type="GO" id="GO:0003911">
    <property type="term" value="F:DNA ligase (NAD+) activity"/>
    <property type="evidence" value="ECO:0007669"/>
    <property type="project" value="InterPro"/>
</dbReference>
<keyword evidence="9" id="KW-0175">Coiled coil</keyword>
<dbReference type="SMART" id="SM00278">
    <property type="entry name" value="HhH1"/>
    <property type="match status" value="4"/>
</dbReference>
<keyword evidence="6" id="KW-0862">Zinc</keyword>
<evidence type="ECO:0000256" key="8">
    <source>
        <dbReference type="ARBA" id="ARBA00023204"/>
    </source>
</evidence>
<comment type="function">
    <text evidence="1">DNA ligase that catalyzes the formation of phosphodiester linkages between 5'-phosphoryl and 3'-hydroxyl groups in double-stranded DNA using NAD as a coenzyme and as the energy source for the reaction. It is essential for DNA replication and repair of damaged DNA.</text>
</comment>
<sequence length="248" mass="27825">EFSLLKKLPKNDKRQPVCPECESKVFKPAGEVMYYCPNTACPAQRQQSLEHFVSRGAMDIRGIGESLSATLFEKGLVKDVADLYYLKDKKEQLLSLEKMAKKSVDNMLDAIEKSKARPLARVIFALGIRHIGGETAEILAGEFHSIDELEKATREWLKAKATRDKLKAKAARDKLKAKAARDKLKAKAAREELKALATEDKLKAKATREKLKALATEDKLMSIPTIGPKIADSIIAFFRQEENKRIIQ</sequence>
<dbReference type="InterPro" id="IPR004149">
    <property type="entry name" value="Znf_DNAligase_C4"/>
</dbReference>
<evidence type="ECO:0000256" key="3">
    <source>
        <dbReference type="ARBA" id="ARBA00022705"/>
    </source>
</evidence>
<dbReference type="SUPFAM" id="SSF47781">
    <property type="entry name" value="RuvA domain 2-like"/>
    <property type="match status" value="1"/>
</dbReference>